<evidence type="ECO:0000256" key="8">
    <source>
        <dbReference type="ARBA" id="ARBA00035585"/>
    </source>
</evidence>
<keyword evidence="10" id="KW-0406">Ion transport</keyword>
<dbReference type="PANTHER" id="PTHR28259">
    <property type="entry name" value="FLUORIDE EXPORT PROTEIN 1-RELATED"/>
    <property type="match status" value="1"/>
</dbReference>
<evidence type="ECO:0000256" key="6">
    <source>
        <dbReference type="ARBA" id="ARBA00023303"/>
    </source>
</evidence>
<keyword evidence="4 10" id="KW-1133">Transmembrane helix</keyword>
<keyword evidence="10" id="KW-0479">Metal-binding</keyword>
<comment type="subcellular location">
    <subcellularLocation>
        <location evidence="1 10">Cell membrane</location>
        <topology evidence="1 10">Multi-pass membrane protein</topology>
    </subcellularLocation>
</comment>
<reference evidence="11 12" key="1">
    <citation type="submission" date="2022-06" db="EMBL/GenBank/DDBJ databases">
        <title>Genomic Encyclopedia of Archaeal and Bacterial Type Strains, Phase II (KMG-II): from individual species to whole genera.</title>
        <authorList>
            <person name="Goeker M."/>
        </authorList>
    </citation>
    <scope>NUCLEOTIDE SEQUENCE [LARGE SCALE GENOMIC DNA]</scope>
    <source>
        <strain evidence="11 12">DSM 44255</strain>
    </source>
</reference>
<comment type="caution">
    <text evidence="11">The sequence shown here is derived from an EMBL/GenBank/DDBJ whole genome shotgun (WGS) entry which is preliminary data.</text>
</comment>
<dbReference type="RefSeq" id="WP_253886038.1">
    <property type="nucleotide sequence ID" value="NZ_BAAAVB010000016.1"/>
</dbReference>
<dbReference type="InterPro" id="IPR003691">
    <property type="entry name" value="FluC"/>
</dbReference>
<gene>
    <name evidence="10" type="primary">fluC</name>
    <name evidence="10" type="synonym">crcB</name>
    <name evidence="11" type="ORF">LV75_001505</name>
</gene>
<dbReference type="PANTHER" id="PTHR28259:SF1">
    <property type="entry name" value="FLUORIDE EXPORT PROTEIN 1-RELATED"/>
    <property type="match status" value="1"/>
</dbReference>
<keyword evidence="6 10" id="KW-0407">Ion channel</keyword>
<feature type="transmembrane region" description="Helical" evidence="10">
    <location>
        <begin position="30"/>
        <end position="53"/>
    </location>
</feature>
<evidence type="ECO:0000256" key="3">
    <source>
        <dbReference type="ARBA" id="ARBA00022692"/>
    </source>
</evidence>
<evidence type="ECO:0000256" key="1">
    <source>
        <dbReference type="ARBA" id="ARBA00004651"/>
    </source>
</evidence>
<organism evidence="11 12">
    <name type="scientific">Actinokineospora diospyrosa</name>
    <dbReference type="NCBI Taxonomy" id="103728"/>
    <lineage>
        <taxon>Bacteria</taxon>
        <taxon>Bacillati</taxon>
        <taxon>Actinomycetota</taxon>
        <taxon>Actinomycetes</taxon>
        <taxon>Pseudonocardiales</taxon>
        <taxon>Pseudonocardiaceae</taxon>
        <taxon>Actinokineospora</taxon>
    </lineage>
</organism>
<evidence type="ECO:0000313" key="11">
    <source>
        <dbReference type="EMBL" id="MCP2269017.1"/>
    </source>
</evidence>
<feature type="binding site" evidence="10">
    <location>
        <position position="72"/>
    </location>
    <ligand>
        <name>Na(+)</name>
        <dbReference type="ChEBI" id="CHEBI:29101"/>
        <note>structural</note>
    </ligand>
</feature>
<keyword evidence="3 10" id="KW-0812">Transmembrane</keyword>
<evidence type="ECO:0000256" key="7">
    <source>
        <dbReference type="ARBA" id="ARBA00035120"/>
    </source>
</evidence>
<comment type="catalytic activity">
    <reaction evidence="8">
        <text>fluoride(in) = fluoride(out)</text>
        <dbReference type="Rhea" id="RHEA:76159"/>
        <dbReference type="ChEBI" id="CHEBI:17051"/>
    </reaction>
    <physiologicalReaction direction="left-to-right" evidence="8">
        <dbReference type="Rhea" id="RHEA:76160"/>
    </physiologicalReaction>
</comment>
<comment type="activity regulation">
    <text evidence="10">Na(+) is not transported, but it plays an essential structural role and its presence is essential for fluoride channel function.</text>
</comment>
<evidence type="ECO:0000256" key="5">
    <source>
        <dbReference type="ARBA" id="ARBA00023136"/>
    </source>
</evidence>
<feature type="transmembrane region" description="Helical" evidence="10">
    <location>
        <begin position="65"/>
        <end position="82"/>
    </location>
</feature>
<feature type="transmembrane region" description="Helical" evidence="10">
    <location>
        <begin position="94"/>
        <end position="116"/>
    </location>
</feature>
<evidence type="ECO:0000256" key="2">
    <source>
        <dbReference type="ARBA" id="ARBA00022475"/>
    </source>
</evidence>
<evidence type="ECO:0000313" key="12">
    <source>
        <dbReference type="Proteomes" id="UP001205185"/>
    </source>
</evidence>
<keyword evidence="10" id="KW-0813">Transport</keyword>
<evidence type="ECO:0000256" key="4">
    <source>
        <dbReference type="ARBA" id="ARBA00022989"/>
    </source>
</evidence>
<comment type="similarity">
    <text evidence="7 10">Belongs to the fluoride channel Fluc/FEX (TC 1.A.43) family.</text>
</comment>
<keyword evidence="5 10" id="KW-0472">Membrane</keyword>
<comment type="function">
    <text evidence="9 10">Fluoride-specific ion channel. Important for reducing fluoride concentration in the cell, thus reducing its toxicity.</text>
</comment>
<dbReference type="Proteomes" id="UP001205185">
    <property type="component" value="Unassembled WGS sequence"/>
</dbReference>
<name>A0ABT1I8V3_9PSEU</name>
<sequence>MRRSAVVAAVSAGGVLGALARYGAAVAWPTPWTILAVNAAGCLAMGALMVVVIEVRTAHPLIRPFLGTGVLGGFTTFSTYCADFQRMLADSPVAAFGYLIGTLLAALIAVSAGTAITRRVVAQR</sequence>
<evidence type="ECO:0000256" key="9">
    <source>
        <dbReference type="ARBA" id="ARBA00049940"/>
    </source>
</evidence>
<dbReference type="Pfam" id="PF02537">
    <property type="entry name" value="CRCB"/>
    <property type="match status" value="1"/>
</dbReference>
<keyword evidence="10" id="KW-0915">Sodium</keyword>
<keyword evidence="2 10" id="KW-1003">Cell membrane</keyword>
<evidence type="ECO:0000256" key="10">
    <source>
        <dbReference type="HAMAP-Rule" id="MF_00454"/>
    </source>
</evidence>
<protein>
    <recommendedName>
        <fullName evidence="10">Fluoride-specific ion channel FluC</fullName>
    </recommendedName>
</protein>
<feature type="binding site" evidence="10">
    <location>
        <position position="75"/>
    </location>
    <ligand>
        <name>Na(+)</name>
        <dbReference type="ChEBI" id="CHEBI:29101"/>
        <note>structural</note>
    </ligand>
</feature>
<proteinExistence type="inferred from homology"/>
<keyword evidence="12" id="KW-1185">Reference proteome</keyword>
<dbReference type="EMBL" id="JAMTCO010000004">
    <property type="protein sequence ID" value="MCP2269017.1"/>
    <property type="molecule type" value="Genomic_DNA"/>
</dbReference>
<accession>A0ABT1I8V3</accession>
<dbReference type="HAMAP" id="MF_00454">
    <property type="entry name" value="FluC"/>
    <property type="match status" value="1"/>
</dbReference>